<reference evidence="2 3" key="1">
    <citation type="submission" date="2021-01" db="EMBL/GenBank/DDBJ databases">
        <title>C459-1 draft genome sequence.</title>
        <authorList>
            <person name="Zhang X.-F."/>
        </authorList>
    </citation>
    <scope>NUCLEOTIDE SEQUENCE [LARGE SCALE GENOMIC DNA]</scope>
    <source>
        <strain evidence="3">C459-1</strain>
    </source>
</reference>
<dbReference type="PANTHER" id="PTHR43752:SF2">
    <property type="entry name" value="BNR_ASP-BOX REPEAT FAMILY PROTEIN"/>
    <property type="match status" value="1"/>
</dbReference>
<protein>
    <submittedName>
        <fullName evidence="2">Exo-alpha-sialidase</fullName>
    </submittedName>
</protein>
<dbReference type="InterPro" id="IPR011040">
    <property type="entry name" value="Sialidase"/>
</dbReference>
<dbReference type="RefSeq" id="WP_202102813.1">
    <property type="nucleotide sequence ID" value="NZ_JAERTY010000004.1"/>
</dbReference>
<dbReference type="SUPFAM" id="SSF50939">
    <property type="entry name" value="Sialidases"/>
    <property type="match status" value="1"/>
</dbReference>
<dbReference type="EMBL" id="JAERTY010000004">
    <property type="protein sequence ID" value="MBL1409065.1"/>
    <property type="molecule type" value="Genomic_DNA"/>
</dbReference>
<dbReference type="Proteomes" id="UP000625283">
    <property type="component" value="Unassembled WGS sequence"/>
</dbReference>
<proteinExistence type="predicted"/>
<gene>
    <name evidence="2" type="ORF">JKG61_09915</name>
</gene>
<evidence type="ECO:0000313" key="2">
    <source>
        <dbReference type="EMBL" id="MBL1409065.1"/>
    </source>
</evidence>
<organism evidence="2 3">
    <name type="scientific">Sphingobacterium faecale</name>
    <dbReference type="NCBI Taxonomy" id="2803775"/>
    <lineage>
        <taxon>Bacteria</taxon>
        <taxon>Pseudomonadati</taxon>
        <taxon>Bacteroidota</taxon>
        <taxon>Sphingobacteriia</taxon>
        <taxon>Sphingobacteriales</taxon>
        <taxon>Sphingobacteriaceae</taxon>
        <taxon>Sphingobacterium</taxon>
    </lineage>
</organism>
<dbReference type="InterPro" id="IPR036278">
    <property type="entry name" value="Sialidase_sf"/>
</dbReference>
<dbReference type="Pfam" id="PF13088">
    <property type="entry name" value="BNR_2"/>
    <property type="match status" value="1"/>
</dbReference>
<evidence type="ECO:0000259" key="1">
    <source>
        <dbReference type="Pfam" id="PF13088"/>
    </source>
</evidence>
<evidence type="ECO:0000313" key="3">
    <source>
        <dbReference type="Proteomes" id="UP000625283"/>
    </source>
</evidence>
<sequence length="372" mass="41506">MKTNVKKLLASSLLCFGFYGGFSQDFKIPPLSVVGQNGIVSAQLIYDMDEKPTAQCHSSTIIETSDGLMCAFFAGTHEKNKDVGIRVSHLKNGKWSWPVEVVNGFLTDSVKHPSWNPVLFKPKDGPTYLFYKVGPNVDTWWGAYTITEDEGRTWTRPVKMRTDKIVGDLLGPIKNKPVQLANGTIISPTSIESRGTSNDRNWRIYFELSYDNGKNWTVVPPINDGEEFDAIQPSVLVHKNGDLQIIARTMQGVLVTSWSKDEGKTWSPLKSTGLPNPNSGTDAVTLKDGRHLLIYNHSTNKGEQPKGRNLLNLAISDNGIDWKIISTLENEPKPDGYAYPAIIQTSDGMVHITYTYNRRSIKHVVVDPRKID</sequence>
<dbReference type="CDD" id="cd15482">
    <property type="entry name" value="Sialidase_non-viral"/>
    <property type="match status" value="1"/>
</dbReference>
<accession>A0ABS1R3K1</accession>
<dbReference type="Gene3D" id="2.120.10.10">
    <property type="match status" value="1"/>
</dbReference>
<feature type="domain" description="Sialidase" evidence="1">
    <location>
        <begin position="68"/>
        <end position="352"/>
    </location>
</feature>
<keyword evidence="3" id="KW-1185">Reference proteome</keyword>
<name>A0ABS1R3K1_9SPHI</name>
<dbReference type="PANTHER" id="PTHR43752">
    <property type="entry name" value="BNR/ASP-BOX REPEAT FAMILY PROTEIN"/>
    <property type="match status" value="1"/>
</dbReference>
<comment type="caution">
    <text evidence="2">The sequence shown here is derived from an EMBL/GenBank/DDBJ whole genome shotgun (WGS) entry which is preliminary data.</text>
</comment>